<dbReference type="InterPro" id="IPR011990">
    <property type="entry name" value="TPR-like_helical_dom_sf"/>
</dbReference>
<proteinExistence type="predicted"/>
<feature type="signal peptide" evidence="1">
    <location>
        <begin position="1"/>
        <end position="22"/>
    </location>
</feature>
<organism evidence="2 3">
    <name type="scientific">Victivallis vadensis</name>
    <dbReference type="NCBI Taxonomy" id="172901"/>
    <lineage>
        <taxon>Bacteria</taxon>
        <taxon>Pseudomonadati</taxon>
        <taxon>Lentisphaerota</taxon>
        <taxon>Lentisphaeria</taxon>
        <taxon>Victivallales</taxon>
        <taxon>Victivallaceae</taxon>
        <taxon>Victivallis</taxon>
    </lineage>
</organism>
<dbReference type="Proteomes" id="UP000245959">
    <property type="component" value="Unassembled WGS sequence"/>
</dbReference>
<dbReference type="GeneID" id="78296916"/>
<reference evidence="2 3" key="1">
    <citation type="submission" date="2018-04" db="EMBL/GenBank/DDBJ databases">
        <title>Genomic Encyclopedia of Type Strains, Phase IV (KMG-IV): sequencing the most valuable type-strain genomes for metagenomic binning, comparative biology and taxonomic classification.</title>
        <authorList>
            <person name="Goeker M."/>
        </authorList>
    </citation>
    <scope>NUCLEOTIDE SEQUENCE [LARGE SCALE GENOMIC DNA]</scope>
    <source>
        <strain evidence="2 3">DSM 14823</strain>
    </source>
</reference>
<dbReference type="Gene3D" id="1.25.40.10">
    <property type="entry name" value="Tetratricopeptide repeat domain"/>
    <property type="match status" value="1"/>
</dbReference>
<gene>
    <name evidence="2" type="ORF">C8D82_13919</name>
</gene>
<dbReference type="AlphaFoldDB" id="A0A2U1AGY2"/>
<keyword evidence="3" id="KW-1185">Reference proteome</keyword>
<accession>A0A2U1AGY2</accession>
<evidence type="ECO:0000313" key="3">
    <source>
        <dbReference type="Proteomes" id="UP000245959"/>
    </source>
</evidence>
<evidence type="ECO:0000313" key="2">
    <source>
        <dbReference type="EMBL" id="PVY35647.1"/>
    </source>
</evidence>
<evidence type="ECO:0008006" key="4">
    <source>
        <dbReference type="Google" id="ProtNLM"/>
    </source>
</evidence>
<dbReference type="OrthoDB" id="9766710at2"/>
<dbReference type="Gene3D" id="3.40.30.10">
    <property type="entry name" value="Glutaredoxin"/>
    <property type="match status" value="1"/>
</dbReference>
<dbReference type="RefSeq" id="WP_116885647.1">
    <property type="nucleotide sequence ID" value="NZ_CABMMC010000031.1"/>
</dbReference>
<feature type="chain" id="PRO_5015464716" description="Redoxin domain-containing protein" evidence="1">
    <location>
        <begin position="23"/>
        <end position="382"/>
    </location>
</feature>
<protein>
    <recommendedName>
        <fullName evidence="4">Redoxin domain-containing protein</fullName>
    </recommendedName>
</protein>
<dbReference type="EMBL" id="QEKH01000039">
    <property type="protein sequence ID" value="PVY35647.1"/>
    <property type="molecule type" value="Genomic_DNA"/>
</dbReference>
<evidence type="ECO:0000256" key="1">
    <source>
        <dbReference type="SAM" id="SignalP"/>
    </source>
</evidence>
<keyword evidence="1" id="KW-0732">Signal</keyword>
<dbReference type="SUPFAM" id="SSF48439">
    <property type="entry name" value="Protein prenylyltransferase"/>
    <property type="match status" value="1"/>
</dbReference>
<comment type="caution">
    <text evidence="2">The sequence shown here is derived from an EMBL/GenBank/DDBJ whole genome shotgun (WGS) entry which is preliminary data.</text>
</comment>
<sequence>MKKFWMMTLAAATAAAALPAYALRSGDPVQELNVKWVQGTPLALLPPAKPQPNEPRLKAAVFFLTRAANRDETLTLLNNLRRSYAGPLRLAAVTPDSEADVREMLKARPDFTLPLGVDQKRQLTANYMNGSMLYPMAFVTDDSGRIIWSGELVDLGEMVQNYLEGNFDASRQKKLAPLLDELQTLLRENNDRRMKMVTNSILKIDPGNAAALRIRLFVLENSGRLDEAWQLIDSQLRQQPKLERLYFAALDLAMRHPELAGRIPALLAAYRSAIAGNPDSDNLMAWTLLNRLPDDPAALRSAVELAGRAESQLKPDSAPALRAAVLSTRSLIAYRLGNVAGAVKFEQEAAAFWKKADLPGNAANSRLRLDYYRTVQELAGKQ</sequence>
<name>A0A2U1AGY2_9BACT</name>